<dbReference type="Pfam" id="PF23702">
    <property type="entry name" value="ARM_ECM29"/>
    <property type="match status" value="1"/>
</dbReference>
<sequence>MGEELLRAKSQRSNFEDPDLVKDLYKLLLGTKKSDAKTIDRKPVDVPTRVSILPFLCRSVLAANSFPSAIQAIFNGLYGQDSTAKLKQATMQLCIWTMAKSRDDIFQPIVPVLLSGLTKFLTSVVGTDATTVQLRGYTYSAIGQLASRAPKLISEDVSIAENLFLALSTEPPEIRVSVQEALSLSVNAYRNIDEQRKDRIMQLLIHTATSATHQARFSAVYWARVLFPFHDVRARLICLSGVDDAKIEVREEALKGILLERSAEPSRTAESLISSIQEELRAVKEQQRYPTLEEFLDYLFEDKPFKAFESTSTIVKVSVVSFCNRCLVHHCKLNGSMQRSDYLKPSQLKSEGDKDTMQDSKTRAAERFNSIIEVALSSALGSDQRGAVGEAERARDCFIALIDLLAARPDVVANKYVGRLPWLESFVFCHKSETRELASSLYGEFVARLSPSEAEQVMKKMLTCAGDENPVDKRMGAVLVIGYALGRGGDKFVEQLSKDFLFQSLKFLSSHLKDTNPQMVSIICRSMSVIFMEINLARLMGTEGEDVDMSEASKTEDEKSKEFSMMQMMRTLGELAARKETKGNENEAAAIALGCICLASRTAAVLDCCRSSLYSTTDVKRSEEFHLCVGEALACCGGGRKFTSEVLLSQLRNPPAYQDENGDAEIQMKRWKSSNEETDVQLLQDILKHLFQKVLSDGKAHVREAGACWLLCILRYCADHPTVQQHLSQIQQSFTLLLQERSDVVQEIASKGLALCYDMCTDDKVKDELVSTLAKTLMGGKTAQKQTNNSTDDPIFEEGQIKIDDKALGEGSLTTYKELCTVANELGQPELIYRFLNLSGHQKMWNSKRGAAFGFSSIASKATDRLKPHLPKLIPKLYRYQFDPNEKIQEAMTNLWLVVVEDSEKAKEAYLQDILADLIPSVGSRLWRVRQASCLALADILAKRKFEQIETNLVEMYRMSLRAVDDVKETVRIAGASFNRSVFGLASRLADPSQSGESVAGKVLGLILPFLLKEGISSSASEVRALSISQLVKFTKHAGTSLRPFIPELSLVLLESLSSLEPQMNTYLQLNAEKFDVAGETVERARLSASRNSPMADTLDMCVRYMNGEAAEETIPKLVHVIQHGVGLPTRCGVAKFVSQLCLIQQEVPAVLRKHSSRLLRALCSAFSDRSTVVRQAMASAAARVAGVSKENNIEEFVLNMRKMYVDKGMDDAALRATIGVALKELVLQARDSSSVSMQKVIPLVIVGKEDEDEASRSQFLTIWEESVGSLHTALRMYGEEIIEFVELCFASSSWLLRKMTAKASVFLVSSNPHAQVADISRAQSARKLLPILVQNIQAARIWDGKENVLHAIAASVVAIDLFVDKQGGDGSELQLEGWSKEGEGAGDLSRTHVARVLIAECMRKKRAYRLEALRACTRMLTALKTSLNIWQDVLTAVKDVILNPQERKEEEVRQTVSGGRSEEEEQHYDAMMETKSYAELRTCALETLVSAWIVDFDLASAMLPDLLRALQDYSHSVMVEEKQAAVSMMRRIAEKLSEEESLGMWQSLSGAVMDGLSFCIEVNGPQLRDVQIAAVAACNKWLELYSRFAASRMEEDGDGNQREGQTKALARLMHIVEELLKDQTDINFKSALNSLHASLRGAQGV</sequence>
<protein>
    <submittedName>
        <fullName evidence="8">Uncharacterized protein</fullName>
    </submittedName>
</protein>
<feature type="domain" description="Proteasome adapter and scaffold protein ECM29 HEAT-repeat" evidence="7">
    <location>
        <begin position="1042"/>
        <end position="1206"/>
    </location>
</feature>
<keyword evidence="4" id="KW-0647">Proteasome</keyword>
<dbReference type="GO" id="GO:0005737">
    <property type="term" value="C:cytoplasm"/>
    <property type="evidence" value="ECO:0007669"/>
    <property type="project" value="UniProtKB-SubCell"/>
</dbReference>
<dbReference type="PANTHER" id="PTHR23346:SF19">
    <property type="entry name" value="PROTEASOME ADAPTER AND SCAFFOLD PROTEIN ECM29"/>
    <property type="match status" value="1"/>
</dbReference>
<proteinExistence type="predicted"/>
<gene>
    <name evidence="8" type="ORF">GTHE00462_LOCUS13471</name>
</gene>
<dbReference type="GO" id="GO:0036503">
    <property type="term" value="P:ERAD pathway"/>
    <property type="evidence" value="ECO:0007669"/>
    <property type="project" value="TreeGrafter"/>
</dbReference>
<evidence type="ECO:0000259" key="6">
    <source>
        <dbReference type="Pfam" id="PF23702"/>
    </source>
</evidence>
<comment type="subcellular location">
    <subcellularLocation>
        <location evidence="1">Cytoplasm</location>
    </subcellularLocation>
</comment>
<dbReference type="Pfam" id="PF24492">
    <property type="entry name" value="HEAT_ECM29"/>
    <property type="match status" value="1"/>
</dbReference>
<dbReference type="InterPro" id="IPR055443">
    <property type="entry name" value="HEAT_ECM29"/>
</dbReference>
<accession>A0A7S4KJ15</accession>
<reference evidence="8" key="1">
    <citation type="submission" date="2021-01" db="EMBL/GenBank/DDBJ databases">
        <authorList>
            <person name="Corre E."/>
            <person name="Pelletier E."/>
            <person name="Niang G."/>
            <person name="Scheremetjew M."/>
            <person name="Finn R."/>
            <person name="Kale V."/>
            <person name="Holt S."/>
            <person name="Cochrane G."/>
            <person name="Meng A."/>
            <person name="Brown T."/>
            <person name="Cohen L."/>
        </authorList>
    </citation>
    <scope>NUCLEOTIDE SEQUENCE</scope>
    <source>
        <strain evidence="8">CCMP 2712</strain>
    </source>
</reference>
<evidence type="ECO:0000256" key="1">
    <source>
        <dbReference type="ARBA" id="ARBA00004496"/>
    </source>
</evidence>
<dbReference type="GO" id="GO:0005634">
    <property type="term" value="C:nucleus"/>
    <property type="evidence" value="ECO:0007669"/>
    <property type="project" value="TreeGrafter"/>
</dbReference>
<feature type="domain" description="ECM29 ARM-like repeats" evidence="6">
    <location>
        <begin position="398"/>
        <end position="495"/>
    </location>
</feature>
<dbReference type="InterPro" id="IPR016024">
    <property type="entry name" value="ARM-type_fold"/>
</dbReference>
<evidence type="ECO:0000259" key="7">
    <source>
        <dbReference type="Pfam" id="PF24492"/>
    </source>
</evidence>
<dbReference type="GO" id="GO:0060090">
    <property type="term" value="F:molecular adaptor activity"/>
    <property type="evidence" value="ECO:0007669"/>
    <property type="project" value="InterPro"/>
</dbReference>
<feature type="domain" description="Proteasome component Ecm29 N-terminal" evidence="5">
    <location>
        <begin position="2"/>
        <end position="239"/>
    </location>
</feature>
<evidence type="ECO:0000256" key="3">
    <source>
        <dbReference type="ARBA" id="ARBA00022737"/>
    </source>
</evidence>
<keyword evidence="3" id="KW-0677">Repeat</keyword>
<dbReference type="InterPro" id="IPR024372">
    <property type="entry name" value="Ecm29_N"/>
</dbReference>
<evidence type="ECO:0000259" key="5">
    <source>
        <dbReference type="Pfam" id="PF13001"/>
    </source>
</evidence>
<keyword evidence="2" id="KW-0963">Cytoplasm</keyword>
<evidence type="ECO:0000256" key="4">
    <source>
        <dbReference type="ARBA" id="ARBA00022942"/>
    </source>
</evidence>
<evidence type="ECO:0000313" key="8">
    <source>
        <dbReference type="EMBL" id="CAE2296001.1"/>
    </source>
</evidence>
<dbReference type="GO" id="GO:0043248">
    <property type="term" value="P:proteasome assembly"/>
    <property type="evidence" value="ECO:0007669"/>
    <property type="project" value="InterPro"/>
</dbReference>
<name>A0A7S4KJ15_GUITH</name>
<dbReference type="SUPFAM" id="SSF48371">
    <property type="entry name" value="ARM repeat"/>
    <property type="match status" value="3"/>
</dbReference>
<dbReference type="InterPro" id="IPR011989">
    <property type="entry name" value="ARM-like"/>
</dbReference>
<organism evidence="8">
    <name type="scientific">Guillardia theta</name>
    <name type="common">Cryptophyte</name>
    <name type="synonym">Cryptomonas phi</name>
    <dbReference type="NCBI Taxonomy" id="55529"/>
    <lineage>
        <taxon>Eukaryota</taxon>
        <taxon>Cryptophyceae</taxon>
        <taxon>Pyrenomonadales</taxon>
        <taxon>Geminigeraceae</taxon>
        <taxon>Guillardia</taxon>
    </lineage>
</organism>
<dbReference type="PANTHER" id="PTHR23346">
    <property type="entry name" value="TRANSLATIONAL ACTIVATOR GCN1-RELATED"/>
    <property type="match status" value="1"/>
</dbReference>
<dbReference type="Gene3D" id="1.25.10.10">
    <property type="entry name" value="Leucine-rich Repeat Variant"/>
    <property type="match status" value="3"/>
</dbReference>
<dbReference type="InterPro" id="IPR055444">
    <property type="entry name" value="ARM_ECM29"/>
</dbReference>
<evidence type="ECO:0000256" key="2">
    <source>
        <dbReference type="ARBA" id="ARBA00022490"/>
    </source>
</evidence>
<dbReference type="Pfam" id="PF13001">
    <property type="entry name" value="ECM29_N"/>
    <property type="match status" value="1"/>
</dbReference>
<dbReference type="GO" id="GO:0000502">
    <property type="term" value="C:proteasome complex"/>
    <property type="evidence" value="ECO:0007669"/>
    <property type="project" value="UniProtKB-KW"/>
</dbReference>
<dbReference type="EMBL" id="HBKN01017096">
    <property type="protein sequence ID" value="CAE2296001.1"/>
    <property type="molecule type" value="Transcribed_RNA"/>
</dbReference>